<dbReference type="PROSITE" id="PS51192">
    <property type="entry name" value="HELICASE_ATP_BIND_1"/>
    <property type="match status" value="1"/>
</dbReference>
<dbReference type="InterPro" id="IPR050742">
    <property type="entry name" value="Helicase_Restrict-Modif_Enz"/>
</dbReference>
<dbReference type="PANTHER" id="PTHR47396">
    <property type="entry name" value="TYPE I RESTRICTION ENZYME ECOKI R PROTEIN"/>
    <property type="match status" value="1"/>
</dbReference>
<dbReference type="InterPro" id="IPR014001">
    <property type="entry name" value="Helicase_ATP-bd"/>
</dbReference>
<dbReference type="GO" id="GO:0003677">
    <property type="term" value="F:DNA binding"/>
    <property type="evidence" value="ECO:0007669"/>
    <property type="project" value="InterPro"/>
</dbReference>
<gene>
    <name evidence="4" type="ORF">SAMN05421879_10150</name>
</gene>
<keyword evidence="5" id="KW-1185">Reference proteome</keyword>
<protein>
    <submittedName>
        <fullName evidence="4">Superfamily II DNA or RNA helicase</fullName>
    </submittedName>
</protein>
<dbReference type="InterPro" id="IPR006935">
    <property type="entry name" value="Helicase/UvrB_N"/>
</dbReference>
<dbReference type="SMART" id="SM00490">
    <property type="entry name" value="HELICc"/>
    <property type="match status" value="1"/>
</dbReference>
<evidence type="ECO:0000256" key="1">
    <source>
        <dbReference type="SAM" id="MobiDB-lite"/>
    </source>
</evidence>
<dbReference type="Pfam" id="PF00271">
    <property type="entry name" value="Helicase_C"/>
    <property type="match status" value="1"/>
</dbReference>
<feature type="domain" description="Helicase C-terminal" evidence="3">
    <location>
        <begin position="426"/>
        <end position="587"/>
    </location>
</feature>
<dbReference type="InterPro" id="IPR001650">
    <property type="entry name" value="Helicase_C-like"/>
</dbReference>
<dbReference type="EMBL" id="OBQK01000001">
    <property type="protein sequence ID" value="SOC51151.1"/>
    <property type="molecule type" value="Genomic_DNA"/>
</dbReference>
<keyword evidence="4" id="KW-0547">Nucleotide-binding</keyword>
<dbReference type="SMART" id="SM00487">
    <property type="entry name" value="DEXDc"/>
    <property type="match status" value="1"/>
</dbReference>
<evidence type="ECO:0000313" key="4">
    <source>
        <dbReference type="EMBL" id="SOC51151.1"/>
    </source>
</evidence>
<dbReference type="GO" id="GO:0016787">
    <property type="term" value="F:hydrolase activity"/>
    <property type="evidence" value="ECO:0007669"/>
    <property type="project" value="InterPro"/>
</dbReference>
<sequence>MSAPVTRRVKTFSWNVVPPRVTRQLLLAVYGAVKDDGAVDRVRKLDDKALAAQAARVFGTSGINKRHRDVTTPVLRSAWLPGVAAQELIDFARLVQLELTGKARAQKLRTKRDALAFLAARRATDTFKINLSKFFARLNKVQRTVTGRAPAAPAVAGPVGPRKLAGQGQPDPRTPYPHQEQAWANLDALTEEEQGRRAGLLVLPTGAGKTYTMVHWLLRRLARDPDVRVLWVADQQELVEQAGRVFEELGPTMPKGTTREIRVLHGAADSVSHLGSDALDIACVTRQSLVGAQFDQGAQKRVATYLQRPTVVVIDEAHHAVAPQYHRLLDFMQEHASRTVLVGLTATPWPAGTGQVKRLLERFPTRVAAVEVRDLVRSGVLATPVIHTINTDIFVPITTKEAARIVNQDIPGDVLRKLDQEPRTRTLVRTWVARREEWGKTLVFAPTIENANKLGDAFRDAGATTWVVHSRADEPRREAIAAFRKFDAPSVLVSVGMLREGVDLPDARTAFLARPTTSRILMRQMIGRVLRGPSAGGDAHAHVVDFRDRWGADIDILAPADLPDLHVEPENPTEPEYRLPPILDEVTQEAIGEDILRRIEAAYEELWRVALPHPGALLTTRLVGFYELGEVNVPVLDHCQAAWDQLVHRALGHIKGHGSYSMVFDDCPVPRPAERDVKAVVSFCEAYETEPPLVKVSASFSIRAVARDLVDQPAMTEAQKHAWLQQKWASSLARAAFPSYQHFVEEVTRAAFQLMNGATGTEPETWPVTPSQRDGRPVLSERERDLTHMFSATVAEGRTLLGSDSEYRHLLGAGALPRYEWTRTRPRGLWAYWAPRIAGRNKGTPIIRVNRILKATQELVPDRLIQALLWHELCHHLLPGRGHDAEFRRLEALWPDLMEQGARLDRLHEEFDLMANPRKRT</sequence>
<dbReference type="Proteomes" id="UP000219688">
    <property type="component" value="Unassembled WGS sequence"/>
</dbReference>
<dbReference type="PROSITE" id="PS51194">
    <property type="entry name" value="HELICASE_CTER"/>
    <property type="match status" value="1"/>
</dbReference>
<feature type="region of interest" description="Disordered" evidence="1">
    <location>
        <begin position="148"/>
        <end position="178"/>
    </location>
</feature>
<organism evidence="4 5">
    <name type="scientific">Ornithinimicrobium cerasi</name>
    <dbReference type="NCBI Taxonomy" id="2248773"/>
    <lineage>
        <taxon>Bacteria</taxon>
        <taxon>Bacillati</taxon>
        <taxon>Actinomycetota</taxon>
        <taxon>Actinomycetes</taxon>
        <taxon>Micrococcales</taxon>
        <taxon>Ornithinimicrobiaceae</taxon>
        <taxon>Ornithinimicrobium</taxon>
    </lineage>
</organism>
<reference evidence="5" key="1">
    <citation type="submission" date="2017-08" db="EMBL/GenBank/DDBJ databases">
        <authorList>
            <person name="Varghese N."/>
            <person name="Submissions S."/>
        </authorList>
    </citation>
    <scope>NUCLEOTIDE SEQUENCE [LARGE SCALE GENOMIC DNA]</scope>
    <source>
        <strain evidence="5">USBA17B2</strain>
    </source>
</reference>
<accession>A0A285VF46</accession>
<feature type="domain" description="Helicase ATP-binding" evidence="2">
    <location>
        <begin position="190"/>
        <end position="366"/>
    </location>
</feature>
<dbReference type="InterPro" id="IPR027417">
    <property type="entry name" value="P-loop_NTPase"/>
</dbReference>
<keyword evidence="4" id="KW-0347">Helicase</keyword>
<keyword evidence="4" id="KW-0067">ATP-binding</keyword>
<dbReference type="AlphaFoldDB" id="A0A285VF46"/>
<dbReference type="GO" id="GO:0005524">
    <property type="term" value="F:ATP binding"/>
    <property type="evidence" value="ECO:0007669"/>
    <property type="project" value="InterPro"/>
</dbReference>
<dbReference type="SUPFAM" id="SSF52540">
    <property type="entry name" value="P-loop containing nucleoside triphosphate hydrolases"/>
    <property type="match status" value="1"/>
</dbReference>
<keyword evidence="4" id="KW-0378">Hydrolase</keyword>
<dbReference type="GO" id="GO:0005829">
    <property type="term" value="C:cytosol"/>
    <property type="evidence" value="ECO:0007669"/>
    <property type="project" value="TreeGrafter"/>
</dbReference>
<name>A0A285VF46_9MICO</name>
<feature type="compositionally biased region" description="Low complexity" evidence="1">
    <location>
        <begin position="148"/>
        <end position="162"/>
    </location>
</feature>
<dbReference type="Gene3D" id="3.40.50.300">
    <property type="entry name" value="P-loop containing nucleotide triphosphate hydrolases"/>
    <property type="match status" value="2"/>
</dbReference>
<proteinExistence type="predicted"/>
<dbReference type="PANTHER" id="PTHR47396:SF1">
    <property type="entry name" value="ATP-DEPENDENT HELICASE IRC3-RELATED"/>
    <property type="match status" value="1"/>
</dbReference>
<dbReference type="Pfam" id="PF04851">
    <property type="entry name" value="ResIII"/>
    <property type="match status" value="1"/>
</dbReference>
<evidence type="ECO:0000313" key="5">
    <source>
        <dbReference type="Proteomes" id="UP000219688"/>
    </source>
</evidence>
<dbReference type="GO" id="GO:0004386">
    <property type="term" value="F:helicase activity"/>
    <property type="evidence" value="ECO:0007669"/>
    <property type="project" value="UniProtKB-KW"/>
</dbReference>
<evidence type="ECO:0000259" key="2">
    <source>
        <dbReference type="PROSITE" id="PS51192"/>
    </source>
</evidence>
<evidence type="ECO:0000259" key="3">
    <source>
        <dbReference type="PROSITE" id="PS51194"/>
    </source>
</evidence>